<evidence type="ECO:0000256" key="3">
    <source>
        <dbReference type="ARBA" id="ARBA00022771"/>
    </source>
</evidence>
<dbReference type="GO" id="GO:0008270">
    <property type="term" value="F:zinc ion binding"/>
    <property type="evidence" value="ECO:0007669"/>
    <property type="project" value="UniProtKB-KW"/>
</dbReference>
<evidence type="ECO:0000256" key="1">
    <source>
        <dbReference type="ARBA" id="ARBA00009970"/>
    </source>
</evidence>
<dbReference type="PROSITE" id="PS52043">
    <property type="entry name" value="UBR4_E3"/>
    <property type="match status" value="1"/>
</dbReference>
<feature type="region of interest" description="Disordered" evidence="8">
    <location>
        <begin position="1473"/>
        <end position="1492"/>
    </location>
</feature>
<evidence type="ECO:0000259" key="9">
    <source>
        <dbReference type="PROSITE" id="PS51157"/>
    </source>
</evidence>
<feature type="compositionally biased region" description="Polar residues" evidence="8">
    <location>
        <begin position="3352"/>
        <end position="3362"/>
    </location>
</feature>
<feature type="domain" description="UBR-type" evidence="9">
    <location>
        <begin position="1662"/>
        <end position="1735"/>
    </location>
</feature>
<sequence>MVDAMAASSGGVDWSVVLKPFLSPNYESSNTTELIELCSTIVKSESEIWRHKETHKNFYNTFTVLAADYISSSVSKLSGSQLETASAACRVLLKYLLSALQSASSEQYQDSVAIERYLNAVKVLCTGSGLLSTREVSSLVDTMKGENLPQQTNVSHSGNEKELGNKQESSKNRPDLSVSIFERLTLPIREGPCNQNAIPSPLPENLSDSDPITEINRLFLRANTESLQALRAGDTLVDLCLNLPTIRKAKLKVEEALAGRPYSLPSNHADALAHRNSLPQTVSEINLAMSAINLPVLEPLSAPKLDKLCNLAMAALHCAVAQAAASSCLATTSVVSPKAQAASLKEEDLDSNAVKLVEEALNMYSFIGNVIKTSTRAGGHAYQNYLLAGAWVLVSGLQTHLTQATTSGGTTEKSSNSSRDSVERSRPSPSKQVQQSQSSGSRDSASSAGSTRSGLQKFQQCFGVLSVALATKALALLSDLFDDLSLEVCGGTVGSVVTIEPAPLAILGQFTALQRVARVLGAAPLNHLLFYLSIISYRKACSLKRLIPPDGDNFSQSESTVYFDLVLDSDSSDEDDDSEPILGQWFEETLVPPEPADQKSPSGSENTSDTKTNNLVNRGQSIVPEKGEVESYISLATSIFVFLNKHFLCSKSNFVQRYVKNGLSEQQMIILAAIIRDLDREWAKSELGDQYSEFSSALMKFTHNLITNNNLTSLQACLLNHLGISPWNAEVPHAWPLQVYPRTLTVLAQVLLLRPQNEKEASVISIWHRLVNTLIENVLNTQHLLRESDTEDLNVEHAEVLLYLFHSLNLMQKKSVVLLMAGGVLRCSEIAGTNLKVFQLLNLSRLLLLFDYIMKHLYDAPVSLLEKIQRNLFDLTYINSDYKDPGTLKPEATWKEIEEPYRKLCNETHPTPKFYRLSNLELTNQDSPKLDGLACNFILGTPDKLRYPLLLDALIEILNVIDHIGAPNVPKMDVLTLCATQYCFTICWKLLQQLPLSIAYMERLALGEILTPGAFLLHSLIWGPRTGHKNFNRWLKDCLVKQGMYTQNTDKLLKSVAETVNNIEYESATTKKCLTTLIPATFKNVLTKDDQPPLWQLIIVDCLIAKVEMSIEEISESETASVTVLENSSVQDLVPIVIRLTKWILHCTRWSMFHLVIDRVDSNSDKIQLQDLEVMQDILAIASEENVLLNTLASEIWSRLPQAVSSVLYDWKSTFLEDVFLTQFSNDIIPPESYVTKIVDIHVSSLSKYQSFSIDLSLKRTLENLVKFLVRHAPRIENTDTKNKAIELLVSITTDARTEFLYNIAIKALDKMIGDTETDERQKRVYIRVLDHTYNLLMNYTGSSGLNPNSLVNENILHSCLKFYEKIIEKSSGRQALESFFTGDKDLVKVLMSVSSPHMSQQYSTRVLHFFNKLFQAAEKSSTDPSLNYLCSSMSKLAQVDSEKLQEWLRQIIIGPTGLNGAIDQTVNLEKQSSSTISDTKQQDDTSDEKKSLVEENSQLLHALTSYIVKQSSDVAEDVSVTILQALILLASQLLGPTLEGAGFVELMKVMTMLADAGTGKGHSHLFMAAAQWVKVCVAYVKNMEINEKITSPSDLMKNSTFNAASCILEYLTDVILSITEQPPRCVSPQWEHETLLDVDPDWQEDMINDEEDSGEDSDEDSLCNKLCTFTVTQKEFMIQHWYHCHTCRMLDGVGVCSICARVCHKGHDVSYAKYGNFFCDCGAKEDRSCQALVKRSPASNQQEPNQRKDDRSSDQQILASSLRSSTPVPFDRILYEYRGLEHEKKKLDDAKEVLLNYLSSSSVTSSLLEFLQGLIPAIEFTCDLNSPVGCHLRGVLALEQLHNLGKKYIHTDLLMVPTLGSQEGAFENVRMSYAGDQGQTIRQLLSAHIIRRVAMCCMTTTQGKRQHLAVSHEKGKITVLQLSALLKQADSASRKLTLTRLSSAPIPFTVLSMTSNLCNEDFLAVCGLKDCHVLTFNANGLVTDHLVLHPQLETGNFIIKALWLPGSQTDLALVTADFVKIFDLSKDATNPQYHFLVPSGKIRDCTFMYEEGTYHILLMSSPGHIYTEILNEDSSTKFGSFYVTNTLEVFHLDVTDANGHVAGGGVSIYYSHTLMLLFYSYAQGKSFISPIVPKSNCLSTVYAINIPQSTSNSNGSSTKSNSTRVPTIQPLCQWTEIPNHPGLICCAMQSSNQPVVLMLKPNAILIQEIKVVPPKSKIMDMVAIRHNSGNELRTTLILLCEDGSLKMFIANMEQTGFWMSNSIQPTISSGSSFKPKKKKAGIKPGGKTSSAPVFPVDFFEHCTVMNDVEFGGNDLLQIYNATQLKHRLNTTGLYVACNKAQFQLEVTNTDSNMVMCGIRVLVGTQDTQKTPSYVEVFGRIIGFNVTRPRWYDVPFSREESLQADKKLTIVFGSCQDPELMTMVDSIKVYGKTKDSFGWPEETEEAAISSTGHQAASSNGAANNETDSQSTGLPQQLTKLERLAIDVFRSLDSSLYNYASEEKFAKLKPAALKIATQLLTLPTPPSIQVHSKALILTLHPTKQQYHAYKDQALLEYVSSELNSMTQKEDSDTVDLDAESYYRLVLIVRGIAAARPQNLVKFADSHASITDVVLDDPLEESVPSKKEKLRKKSDHLLLQLIEILWMLHELNPEIPALAPVVVPGLKYTEQVIYAIVEIIYAFQSSETYSDIAISLYLQLLLCPDPVVSFSSKQAICKVLKPRSKRRRVYIPSPAHCDSPTAFSKSAILPSTSVERSESAPFPAPSASQPVPGAFDVDMLEAINILEGHSGVGGVNPLEALLGGDVVGFPPLLDIPPDTDDDTIVELAIALSLQEHEMGGSGGGGAEQAQALQNLQAQLRGAAQGQQQQQEAANFSDTTASAAGSDDEGSTAATDGSTLRTSPAEQVGSGGSESGGSGVDSITGEHNVSGRSSAYGDDANTARTTENSSGLTSSQVPIEQTQRPSEGSDTLAQIHEDLECETSESGTKLHSLRLQLLEKLVEYVPKLKNADGVRTIPFFQVLSQLTSDLDVCERDRACLNSLLTALTDELQFAGDNVQDICFRSKTGEVHLLLLKLISNLLQRNKGNTTSKSGTSSDHSSYVARTAATCLHKAGIINYCLKICQHLLYNYWKLKKEEDVSGTAPSGNLLKPHLTYPLPDMTPFFVKNNLKDNTTDVFTNYPHLLTEIVLRLPYQVQRLSDINESVSAVFDGPWYRYLCEYMMMSLPASSRRNARKLLLYLCGNKEKYRQLRDLHTLSTHSKGIKQCCTEGGYQLNSDRQHGLNLPYDSLVELVEHLRACLDIALFRTGNWQRFCLHTEEILPYLLRVSFLLDDGVAPTILQLLTSALVVNSGQQSKKTENSSSKANRKDREKSDDSAVEAMFEESNCVALVEQINKQVSKEIMARFIKTFMLENNTTAVRWQAHGLILAIYKNSKPFEQEALLGLLWQLWPLLPAYGKKAAQFVDLLGYFSLIYTEQNGGEGKIEEYVQKAVSVLRAQNEMLAHHPNANLYAHMSQFVDLDGYYLESEPCLVCNNPEVPFSTIKLSSIKMDSKFTTTTQIVKLLSSHTISKITVRIAELKKTKMVRTINIYYNNRSVQAVVELKNKPALWHKAKKVTLQSGQTEVKIEFPLPIVACNLMIEYADFYENIQASSETLQCPRCSASVPANPGVCANCGENVFQCHKCRAINYDEKDPFLCHACGFCKYAKFDFSLQARPCCAVEPIENDEDRKKTISNINSLLEKADRIYKQLIANKPALESLVLRVTEHRSDKKGDEIASSNNNTSTPNPSSSVQIVHVKVNKTIQMLAQQYCSECKGSFEELSKIIQKVLASRKELVIYERKQHDIDLPESISVFDDLEITSVPCVANKCYGCATAATEHCLTLLRALALNKTTRHTLYSYGLVQELVWSNLRKGNVQNQEVVRQLLCTLTRDNPEATENLCNILMTRITSCLDGHLNTTDLGANIRHEMSLLAALVQKEDDCWELKLNCMMSLFLKACENSKSPAVMESVILPCLKILQSLMKVPVDPPASGSTTTKKGKDKTNSGKTVIKSRSMNAPVDVTKFLNKIPEHSFSGWKKNVIRQSELNVPQKSEARLYYLSEKYWRQWRRRVKKFHKGNQLALSATSWLETVLFNPSSRQARNVACSIVETMCNSYERKKEIITLLTCFLSKLSEAGEAAQEFLLLYQNLIQESPWKQYLTIKGLPLVLANLMTQEIEQLHRLEATTLTSDLAQGFALNQLAELLAGFLEDPAIRRQYKSRLVGAVLNGYLSLRRLVVQRTRLIDETQEKLLGLLEEMTTGNQSETKSFISICIKTVERCPLQDILTPVFIFERLCSLIHPEENETGHFTLTLDKDPQQEDFLQGRMLGNPYPCTEPGLGPLMRDVKNKICQDCELVALLEDDNGMELLVHNKIISLDLAVKDVYKKVWLAERGEPEHMKVIYRMRGLLGDATEEFIETLDNKGQKVINNEEDYKMANVLADCGGLKVMVDRLGSIQDVWRAKPLLQVLLKLFRLCVKVNKCQEVLIEPDLGAIEASLRVLQLCLRSGADPSSQQLFEIMEILMAKATSKPLEVFEILSVTFGSPEYVKSMLSFTSHASVRNNPTLLGHLTRVLAALVYGNTEKMNILMEHFKSVFEFNKFDFEHSLKEQQKLEMFCMLTNNIERNAIGNTLKDYILSLNVVKEALEYITMHAPCVQPTLLRTDSDDFKEFISKPALKYILRFLTGLAHSHENTQLEISKADTISIIHRLEQVPSDEHVGSLAENLLEALCTNPAVAKQIEEVREFTRSEKKRLAMAMREKQLGQLGMRTNDKGQVTAKSTILQQIEELGEESGLVCCICIEGYKYQPTKVLGIYTFTKRCNIEEFECKQRKTVGYSTVTHFNVVHIDCHMSAVRLARARDEWESAALQNANTKCNGLLPLWGPQVPESAFASCLARHNTYLQESTNHRDIGHASTIHDLKLLLLRFAQEKSFHEDTGGGGPQSNMHMVSYLIHVGLYVINTTRVYSKEVETLREYSEKFVIDMAYQAEGPLYMATMALFLKSKDEFEQDRLVHLSRLILIAHVRYLQPNGPSGPITDKSVKDYSVYKPYLMFYGLIDAIYKFFFNDVAGRGEQWPTNLADYIRHNDEALIKSSEKLLNHYIDELLPCISFGEFCDVVGLLDILENPDGYLESVLDSIN</sequence>
<dbReference type="Pfam" id="PF24079">
    <property type="entry name" value="UBR4"/>
    <property type="match status" value="1"/>
</dbReference>
<feature type="compositionally biased region" description="Basic and acidic residues" evidence="8">
    <location>
        <begin position="3364"/>
        <end position="3373"/>
    </location>
</feature>
<feature type="region of interest" description="Disordered" evidence="8">
    <location>
        <begin position="403"/>
        <end position="451"/>
    </location>
</feature>
<feature type="compositionally biased region" description="Gly residues" evidence="8">
    <location>
        <begin position="2906"/>
        <end position="2916"/>
    </location>
</feature>
<keyword evidence="3 7" id="KW-0863">Zinc-finger</keyword>
<dbReference type="PROSITE" id="PS51157">
    <property type="entry name" value="ZF_UBR"/>
    <property type="match status" value="1"/>
</dbReference>
<feature type="compositionally biased region" description="Basic and acidic residues" evidence="8">
    <location>
        <begin position="158"/>
        <end position="174"/>
    </location>
</feature>
<dbReference type="InterPro" id="IPR025704">
    <property type="entry name" value="E3_Ub_ligase_UBR4_C"/>
</dbReference>
<evidence type="ECO:0000256" key="4">
    <source>
        <dbReference type="ARBA" id="ARBA00022833"/>
    </source>
</evidence>
<dbReference type="Pfam" id="PF19423">
    <property type="entry name" value="E3_UBR4_N"/>
    <property type="match status" value="1"/>
</dbReference>
<evidence type="ECO:0000256" key="5">
    <source>
        <dbReference type="ARBA" id="ARBA00022860"/>
    </source>
</evidence>
<feature type="compositionally biased region" description="Polar residues" evidence="8">
    <location>
        <begin position="403"/>
        <end position="413"/>
    </location>
</feature>
<dbReference type="InterPro" id="IPR056530">
    <property type="entry name" value="UBR4-like_dom"/>
</dbReference>
<keyword evidence="5" id="KW-0112">Calmodulin-binding</keyword>
<feature type="region of interest" description="Disordered" evidence="8">
    <location>
        <begin position="2442"/>
        <end position="2474"/>
    </location>
</feature>
<feature type="compositionally biased region" description="Polar residues" evidence="8">
    <location>
        <begin position="2889"/>
        <end position="2902"/>
    </location>
</feature>
<feature type="compositionally biased region" description="Polar residues" evidence="8">
    <location>
        <begin position="148"/>
        <end position="157"/>
    </location>
</feature>
<keyword evidence="11" id="KW-1185">Reference proteome</keyword>
<feature type="compositionally biased region" description="Polar residues" evidence="8">
    <location>
        <begin position="2448"/>
        <end position="2474"/>
    </location>
</feature>
<dbReference type="CDD" id="cd19680">
    <property type="entry name" value="UBR-box_UBR4"/>
    <property type="match status" value="1"/>
</dbReference>
<feature type="region of interest" description="Disordered" evidence="8">
    <location>
        <begin position="2858"/>
        <end position="2967"/>
    </location>
</feature>
<dbReference type="InterPro" id="IPR016024">
    <property type="entry name" value="ARM-type_fold"/>
</dbReference>
<accession>A0ABD1FGA4</accession>
<feature type="compositionally biased region" description="Polar residues" evidence="8">
    <location>
        <begin position="2939"/>
        <end position="2967"/>
    </location>
</feature>
<feature type="region of interest" description="Disordered" evidence="8">
    <location>
        <begin position="2270"/>
        <end position="2289"/>
    </location>
</feature>
<dbReference type="InterPro" id="IPR045189">
    <property type="entry name" value="UBR4-like"/>
</dbReference>
<dbReference type="SMART" id="SM00396">
    <property type="entry name" value="ZnF_UBR1"/>
    <property type="match status" value="1"/>
</dbReference>
<keyword evidence="4" id="KW-0862">Zinc</keyword>
<feature type="compositionally biased region" description="Low complexity" evidence="8">
    <location>
        <begin position="3777"/>
        <end position="3790"/>
    </location>
</feature>
<dbReference type="EMBL" id="JBDJPC010000001">
    <property type="protein sequence ID" value="KAL1517166.1"/>
    <property type="molecule type" value="Genomic_DNA"/>
</dbReference>
<comment type="caution">
    <text evidence="10">The sequence shown here is derived from an EMBL/GenBank/DDBJ whole genome shotgun (WGS) entry which is preliminary data.</text>
</comment>
<dbReference type="Proteomes" id="UP001566132">
    <property type="component" value="Unassembled WGS sequence"/>
</dbReference>
<feature type="region of interest" description="Disordered" evidence="8">
    <location>
        <begin position="142"/>
        <end position="174"/>
    </location>
</feature>
<feature type="compositionally biased region" description="Low complexity" evidence="8">
    <location>
        <begin position="427"/>
        <end position="451"/>
    </location>
</feature>
<organism evidence="10 11">
    <name type="scientific">Hypothenemus hampei</name>
    <name type="common">Coffee berry borer</name>
    <dbReference type="NCBI Taxonomy" id="57062"/>
    <lineage>
        <taxon>Eukaryota</taxon>
        <taxon>Metazoa</taxon>
        <taxon>Ecdysozoa</taxon>
        <taxon>Arthropoda</taxon>
        <taxon>Hexapoda</taxon>
        <taxon>Insecta</taxon>
        <taxon>Pterygota</taxon>
        <taxon>Neoptera</taxon>
        <taxon>Endopterygota</taxon>
        <taxon>Coleoptera</taxon>
        <taxon>Polyphaga</taxon>
        <taxon>Cucujiformia</taxon>
        <taxon>Curculionidae</taxon>
        <taxon>Scolytinae</taxon>
        <taxon>Hypothenemus</taxon>
    </lineage>
</organism>
<feature type="region of interest" description="UBR4 E3 catalytic module" evidence="7">
    <location>
        <begin position="4713"/>
        <end position="5176"/>
    </location>
</feature>
<evidence type="ECO:0000256" key="8">
    <source>
        <dbReference type="SAM" id="MobiDB-lite"/>
    </source>
</evidence>
<dbReference type="SUPFAM" id="SSF48371">
    <property type="entry name" value="ARM repeat"/>
    <property type="match status" value="2"/>
</dbReference>
<evidence type="ECO:0000313" key="11">
    <source>
        <dbReference type="Proteomes" id="UP001566132"/>
    </source>
</evidence>
<dbReference type="GO" id="GO:0005516">
    <property type="term" value="F:calmodulin binding"/>
    <property type="evidence" value="ECO:0007669"/>
    <property type="project" value="UniProtKB-KW"/>
</dbReference>
<dbReference type="InterPro" id="IPR003126">
    <property type="entry name" value="Znf_UBR"/>
</dbReference>
<comment type="similarity">
    <text evidence="1 7">Belongs to the UBR4 family.</text>
</comment>
<keyword evidence="2" id="KW-0479">Metal-binding</keyword>
<gene>
    <name evidence="10" type="ORF">ABEB36_000965</name>
</gene>
<feature type="region of interest" description="Disordered" evidence="8">
    <location>
        <begin position="4027"/>
        <end position="4049"/>
    </location>
</feature>
<dbReference type="Pfam" id="PF02207">
    <property type="entry name" value="zf-UBR"/>
    <property type="match status" value="1"/>
</dbReference>
<evidence type="ECO:0000313" key="10">
    <source>
        <dbReference type="EMBL" id="KAL1517166.1"/>
    </source>
</evidence>
<dbReference type="PANTHER" id="PTHR21725:SF1">
    <property type="entry name" value="E3 UBIQUITIN-PROTEIN LIGASE UBR4"/>
    <property type="match status" value="1"/>
</dbReference>
<feature type="compositionally biased region" description="Polar residues" evidence="8">
    <location>
        <begin position="1755"/>
        <end position="1765"/>
    </location>
</feature>
<feature type="region of interest" description="Disordered" evidence="8">
    <location>
        <begin position="3770"/>
        <end position="3790"/>
    </location>
</feature>
<evidence type="ECO:0000256" key="6">
    <source>
        <dbReference type="PROSITE-ProRule" id="PRU00508"/>
    </source>
</evidence>
<feature type="region of interest" description="Disordered" evidence="8">
    <location>
        <begin position="3352"/>
        <end position="3373"/>
    </location>
</feature>
<proteinExistence type="inferred from homology"/>
<evidence type="ECO:0000256" key="7">
    <source>
        <dbReference type="PROSITE-ProRule" id="PRU01388"/>
    </source>
</evidence>
<evidence type="ECO:0000256" key="2">
    <source>
        <dbReference type="ARBA" id="ARBA00022723"/>
    </source>
</evidence>
<feature type="compositionally biased region" description="Low complexity" evidence="8">
    <location>
        <begin position="2858"/>
        <end position="2871"/>
    </location>
</feature>
<feature type="zinc finger region" description="UBR-type" evidence="6">
    <location>
        <begin position="1662"/>
        <end position="1735"/>
    </location>
</feature>
<protein>
    <recommendedName>
        <fullName evidence="9">UBR-type domain-containing protein</fullName>
    </recommendedName>
</protein>
<feature type="compositionally biased region" description="Polar residues" evidence="8">
    <location>
        <begin position="599"/>
        <end position="619"/>
    </location>
</feature>
<feature type="region of interest" description="Disordered" evidence="8">
    <location>
        <begin position="1735"/>
        <end position="1765"/>
    </location>
</feature>
<name>A0ABD1FGA4_HYPHA</name>
<dbReference type="InterPro" id="IPR047509">
    <property type="entry name" value="UBR4-like_UBR-box"/>
</dbReference>
<feature type="compositionally biased region" description="Basic and acidic residues" evidence="8">
    <location>
        <begin position="1481"/>
        <end position="1492"/>
    </location>
</feature>
<dbReference type="PANTHER" id="PTHR21725">
    <property type="entry name" value="E3 UBIQUITIN-PROTEIN LIGASE UBR4"/>
    <property type="match status" value="1"/>
</dbReference>
<dbReference type="Pfam" id="PF13764">
    <property type="entry name" value="E3_UbLigase_R4"/>
    <property type="match status" value="1"/>
</dbReference>
<feature type="region of interest" description="Disordered" evidence="8">
    <location>
        <begin position="592"/>
        <end position="619"/>
    </location>
</feature>
<dbReference type="InterPro" id="IPR045841">
    <property type="entry name" value="E3_UBR4_N"/>
</dbReference>
<reference evidence="10 11" key="1">
    <citation type="submission" date="2024-05" db="EMBL/GenBank/DDBJ databases">
        <title>Genetic variation in Jamaican populations of the coffee berry borer (Hypothenemus hampei).</title>
        <authorList>
            <person name="Errbii M."/>
            <person name="Myrie A."/>
        </authorList>
    </citation>
    <scope>NUCLEOTIDE SEQUENCE [LARGE SCALE GENOMIC DNA]</scope>
    <source>
        <strain evidence="10">JA-Hopewell-2020-01-JO</strain>
        <tissue evidence="10">Whole body</tissue>
    </source>
</reference>